<gene>
    <name evidence="2" type="ORF">WDZ17_04415</name>
</gene>
<dbReference type="EMBL" id="JBBIAA010000003">
    <property type="protein sequence ID" value="MEJ5944537.1"/>
    <property type="molecule type" value="Genomic_DNA"/>
</dbReference>
<organism evidence="2 3">
    <name type="scientific">Pseudokineococcus basanitobsidens</name>
    <dbReference type="NCBI Taxonomy" id="1926649"/>
    <lineage>
        <taxon>Bacteria</taxon>
        <taxon>Bacillati</taxon>
        <taxon>Actinomycetota</taxon>
        <taxon>Actinomycetes</taxon>
        <taxon>Kineosporiales</taxon>
        <taxon>Kineosporiaceae</taxon>
        <taxon>Pseudokineococcus</taxon>
    </lineage>
</organism>
<evidence type="ECO:0000256" key="1">
    <source>
        <dbReference type="SAM" id="MobiDB-lite"/>
    </source>
</evidence>
<protein>
    <submittedName>
        <fullName evidence="2">Uncharacterized protein</fullName>
    </submittedName>
</protein>
<name>A0ABU8RHH7_9ACTN</name>
<sequence length="145" mass="15163">MPPPPGPSRSPTARAPVRLRGASAPGQAPPGWPVDVPPPGADGWQARAASWLLDVCPPDYRGHPVLARQPRVLARLAVLHASAQLDGLRRAVATLRADLSDVVGPRVVDEALAALEAERVRLLAVEEGAVLVERALAGARVVPSL</sequence>
<proteinExistence type="predicted"/>
<comment type="caution">
    <text evidence="2">The sequence shown here is derived from an EMBL/GenBank/DDBJ whole genome shotgun (WGS) entry which is preliminary data.</text>
</comment>
<dbReference type="RefSeq" id="WP_339573923.1">
    <property type="nucleotide sequence ID" value="NZ_JBBIAA010000003.1"/>
</dbReference>
<evidence type="ECO:0000313" key="3">
    <source>
        <dbReference type="Proteomes" id="UP001387100"/>
    </source>
</evidence>
<feature type="compositionally biased region" description="Pro residues" evidence="1">
    <location>
        <begin position="27"/>
        <end position="40"/>
    </location>
</feature>
<feature type="region of interest" description="Disordered" evidence="1">
    <location>
        <begin position="1"/>
        <end position="41"/>
    </location>
</feature>
<keyword evidence="3" id="KW-1185">Reference proteome</keyword>
<evidence type="ECO:0000313" key="2">
    <source>
        <dbReference type="EMBL" id="MEJ5944537.1"/>
    </source>
</evidence>
<accession>A0ABU8RHH7</accession>
<dbReference type="Proteomes" id="UP001387100">
    <property type="component" value="Unassembled WGS sequence"/>
</dbReference>
<reference evidence="2 3" key="1">
    <citation type="journal article" date="2017" name="Int. J. Syst. Evol. Microbiol.">
        <title>Pseudokineococcus basanitobsidens sp. nov., isolated from volcanic rock.</title>
        <authorList>
            <person name="Lee D.W."/>
            <person name="Park M.Y."/>
            <person name="Kim J.J."/>
            <person name="Kim B.S."/>
        </authorList>
    </citation>
    <scope>NUCLEOTIDE SEQUENCE [LARGE SCALE GENOMIC DNA]</scope>
    <source>
        <strain evidence="2 3">DSM 103726</strain>
    </source>
</reference>